<comment type="cofactor">
    <cofactor evidence="1">
        <name>Mn(2+)</name>
        <dbReference type="ChEBI" id="CHEBI:29035"/>
    </cofactor>
</comment>
<feature type="domain" description="Peptidase M24" evidence="5">
    <location>
        <begin position="135"/>
        <end position="337"/>
    </location>
</feature>
<dbReference type="InterPro" id="IPR001131">
    <property type="entry name" value="Peptidase_M24B_aminopep-P_CS"/>
</dbReference>
<gene>
    <name evidence="7" type="ORF">BSOLF_2122</name>
</gene>
<evidence type="ECO:0000256" key="2">
    <source>
        <dbReference type="ARBA" id="ARBA00008766"/>
    </source>
</evidence>
<evidence type="ECO:0000313" key="7">
    <source>
        <dbReference type="EMBL" id="PTQ55426.1"/>
    </source>
</evidence>
<keyword evidence="7" id="KW-0645">Protease</keyword>
<proteinExistence type="inferred from homology"/>
<dbReference type="SUPFAM" id="SSF55920">
    <property type="entry name" value="Creatinase/aminopeptidase"/>
    <property type="match status" value="1"/>
</dbReference>
<keyword evidence="7" id="KW-0031">Aminopeptidase</keyword>
<evidence type="ECO:0000256" key="4">
    <source>
        <dbReference type="ARBA" id="ARBA00022801"/>
    </source>
</evidence>
<accession>A0A2R6XYD2</accession>
<dbReference type="InterPro" id="IPR050659">
    <property type="entry name" value="Peptidase_M24B"/>
</dbReference>
<dbReference type="PANTHER" id="PTHR46112:SF3">
    <property type="entry name" value="AMINOPEPTIDASE YPDF"/>
    <property type="match status" value="1"/>
</dbReference>
<reference evidence="8" key="1">
    <citation type="journal article" date="2018" name="Sci. Rep.">
        <title>Lignite coal burning seam in the remote Altai Mountains harbors a hydrogen-driven thermophilic microbial community.</title>
        <authorList>
            <person name="Kadnikov V.V."/>
            <person name="Mardanov A.V."/>
            <person name="Ivasenko D.A."/>
            <person name="Antsiferov D.V."/>
            <person name="Beletsky A.V."/>
            <person name="Karnachuk O.V."/>
            <person name="Ravin N.V."/>
        </authorList>
    </citation>
    <scope>NUCLEOTIDE SEQUENCE [LARGE SCALE GENOMIC DNA]</scope>
</reference>
<dbReference type="InterPro" id="IPR000994">
    <property type="entry name" value="Pept_M24"/>
</dbReference>
<protein>
    <submittedName>
        <fullName evidence="7">Aminopeptidase YpdF (MP-, MA-, MS-, AP-, NP-specific)</fullName>
    </submittedName>
</protein>
<sequence length="354" mass="38837">MHREKIISLLKEEGIEALFITSPANRRYLTGFTGSSGMVLLTETETYLFTDFRYTEQAMQEAPEVEVVESSHSPWDTIAEKLKHLGLSRVGFEREHVTVEMYDALPKGDGLQWIGTTHLVGRKLRPYKSPEEIAKIKRACALADEAFMHILSLIAPGVTERELALELKWFMEKHGADGTSFETIVASGDRGALPHGVASNKKIRAGELITFDFGALLDGYVSDITRTVAVGQIDQALLTIYDTVLRAQERALAGIRAGVRAREIDHLARSLIEEAGYGERFGHSTGHGLGLEVHEWPVLSGRSEAVLEDGMVVTVEPGIYVPGLGGVRIEDDVLVTQDGYELLTAAPKTLLVVG</sequence>
<dbReference type="Pfam" id="PF01321">
    <property type="entry name" value="Creatinase_N"/>
    <property type="match status" value="1"/>
</dbReference>
<dbReference type="InterPro" id="IPR029149">
    <property type="entry name" value="Creatin/AminoP/Spt16_N"/>
</dbReference>
<dbReference type="PROSITE" id="PS00491">
    <property type="entry name" value="PROLINE_PEPTIDASE"/>
    <property type="match status" value="1"/>
</dbReference>
<dbReference type="GO" id="GO:0046872">
    <property type="term" value="F:metal ion binding"/>
    <property type="evidence" value="ECO:0007669"/>
    <property type="project" value="UniProtKB-KW"/>
</dbReference>
<dbReference type="InterPro" id="IPR036005">
    <property type="entry name" value="Creatinase/aminopeptidase-like"/>
</dbReference>
<evidence type="ECO:0000259" key="6">
    <source>
        <dbReference type="Pfam" id="PF01321"/>
    </source>
</evidence>
<name>A0A2R6XYD2_9BACL</name>
<dbReference type="GO" id="GO:0008235">
    <property type="term" value="F:metalloexopeptidase activity"/>
    <property type="evidence" value="ECO:0007669"/>
    <property type="project" value="UniProtKB-ARBA"/>
</dbReference>
<dbReference type="InterPro" id="IPR001714">
    <property type="entry name" value="Pept_M24_MAP"/>
</dbReference>
<feature type="domain" description="Creatinase N-terminal" evidence="6">
    <location>
        <begin position="3"/>
        <end position="119"/>
    </location>
</feature>
<comment type="caution">
    <text evidence="7">The sequence shown here is derived from an EMBL/GenBank/DDBJ whole genome shotgun (WGS) entry which is preliminary data.</text>
</comment>
<keyword evidence="3" id="KW-0479">Metal-binding</keyword>
<dbReference type="Gene3D" id="3.40.350.10">
    <property type="entry name" value="Creatinase/prolidase N-terminal domain"/>
    <property type="match status" value="1"/>
</dbReference>
<dbReference type="InterPro" id="IPR000587">
    <property type="entry name" value="Creatinase_N"/>
</dbReference>
<dbReference type="PANTHER" id="PTHR46112">
    <property type="entry name" value="AMINOPEPTIDASE"/>
    <property type="match status" value="1"/>
</dbReference>
<evidence type="ECO:0000313" key="8">
    <source>
        <dbReference type="Proteomes" id="UP000244338"/>
    </source>
</evidence>
<dbReference type="CDD" id="cd01092">
    <property type="entry name" value="APP-like"/>
    <property type="match status" value="1"/>
</dbReference>
<dbReference type="SUPFAM" id="SSF53092">
    <property type="entry name" value="Creatinase/prolidase N-terminal domain"/>
    <property type="match status" value="1"/>
</dbReference>
<dbReference type="FunFam" id="3.90.230.10:FF:000014">
    <property type="entry name" value="Aminopeptidase P family protein"/>
    <property type="match status" value="1"/>
</dbReference>
<evidence type="ECO:0000256" key="1">
    <source>
        <dbReference type="ARBA" id="ARBA00001936"/>
    </source>
</evidence>
<comment type="similarity">
    <text evidence="2">Belongs to the peptidase M24B family.</text>
</comment>
<dbReference type="Proteomes" id="UP000244338">
    <property type="component" value="Unassembled WGS sequence"/>
</dbReference>
<dbReference type="EMBL" id="PEBX01000117">
    <property type="protein sequence ID" value="PTQ55426.1"/>
    <property type="molecule type" value="Genomic_DNA"/>
</dbReference>
<dbReference type="Gene3D" id="3.90.230.10">
    <property type="entry name" value="Creatinase/methionine aminopeptidase superfamily"/>
    <property type="match status" value="1"/>
</dbReference>
<evidence type="ECO:0000259" key="5">
    <source>
        <dbReference type="Pfam" id="PF00557"/>
    </source>
</evidence>
<dbReference type="Pfam" id="PF00557">
    <property type="entry name" value="Peptidase_M24"/>
    <property type="match status" value="1"/>
</dbReference>
<dbReference type="AlphaFoldDB" id="A0A2R6XYD2"/>
<dbReference type="PRINTS" id="PR00599">
    <property type="entry name" value="MAPEPTIDASE"/>
</dbReference>
<organism evidence="7 8">
    <name type="scientific">Candidatus Carbonibacillus altaicus</name>
    <dbReference type="NCBI Taxonomy" id="2163959"/>
    <lineage>
        <taxon>Bacteria</taxon>
        <taxon>Bacillati</taxon>
        <taxon>Bacillota</taxon>
        <taxon>Bacilli</taxon>
        <taxon>Bacillales</taxon>
        <taxon>Candidatus Carbonibacillus</taxon>
    </lineage>
</organism>
<evidence type="ECO:0000256" key="3">
    <source>
        <dbReference type="ARBA" id="ARBA00022723"/>
    </source>
</evidence>
<keyword evidence="4" id="KW-0378">Hydrolase</keyword>
<dbReference type="GO" id="GO:0004177">
    <property type="term" value="F:aminopeptidase activity"/>
    <property type="evidence" value="ECO:0007669"/>
    <property type="project" value="UniProtKB-KW"/>
</dbReference>